<proteinExistence type="predicted"/>
<dbReference type="OrthoDB" id="1064789at2"/>
<keyword evidence="2" id="KW-1185">Reference proteome</keyword>
<dbReference type="RefSeq" id="WP_147931438.1">
    <property type="nucleotide sequence ID" value="NZ_VOXD01000022.1"/>
</dbReference>
<accession>A0A5C7FC19</accession>
<name>A0A5C7FC19_9BACT</name>
<gene>
    <name evidence="1" type="ORF">FUA23_14315</name>
</gene>
<comment type="caution">
    <text evidence="1">The sequence shown here is derived from an EMBL/GenBank/DDBJ whole genome shotgun (WGS) entry which is preliminary data.</text>
</comment>
<sequence>MQPQLTQKAKDFITAMMKYFADHTDFYANWIRVQCCSDIIESIFGRYKNKGGMKAISADVLSMPLYNRKISVDFVQQAMRQVSGPRLDEWRCRNVCHNRYGIRKRMERELRKSDGG</sequence>
<protein>
    <submittedName>
        <fullName evidence="1">Uncharacterized protein</fullName>
    </submittedName>
</protein>
<dbReference type="Proteomes" id="UP000321907">
    <property type="component" value="Unassembled WGS sequence"/>
</dbReference>
<dbReference type="EMBL" id="VOXD01000022">
    <property type="protein sequence ID" value="TXF88456.1"/>
    <property type="molecule type" value="Genomic_DNA"/>
</dbReference>
<dbReference type="AlphaFoldDB" id="A0A5C7FC19"/>
<evidence type="ECO:0000313" key="2">
    <source>
        <dbReference type="Proteomes" id="UP000321907"/>
    </source>
</evidence>
<reference evidence="1 2" key="1">
    <citation type="submission" date="2019-08" db="EMBL/GenBank/DDBJ databases">
        <title>Lewinella sp. strain SSH13 Genome sequencing and assembly.</title>
        <authorList>
            <person name="Kim I."/>
        </authorList>
    </citation>
    <scope>NUCLEOTIDE SEQUENCE [LARGE SCALE GENOMIC DNA]</scope>
    <source>
        <strain evidence="1 2">SSH13</strain>
    </source>
</reference>
<evidence type="ECO:0000313" key="1">
    <source>
        <dbReference type="EMBL" id="TXF88456.1"/>
    </source>
</evidence>
<organism evidence="1 2">
    <name type="scientific">Neolewinella aurantiaca</name>
    <dbReference type="NCBI Taxonomy" id="2602767"/>
    <lineage>
        <taxon>Bacteria</taxon>
        <taxon>Pseudomonadati</taxon>
        <taxon>Bacteroidota</taxon>
        <taxon>Saprospiria</taxon>
        <taxon>Saprospirales</taxon>
        <taxon>Lewinellaceae</taxon>
        <taxon>Neolewinella</taxon>
    </lineage>
</organism>